<sequence length="89" mass="9784">MNNKLVLQSIASDLKRVSQSLQRGSPTVASRFAQEVLRRKEEVDSSALAGYIGELLNHLDQAVTDAETAQMYSTLLQNYTLRHSSSASS</sequence>
<protein>
    <submittedName>
        <fullName evidence="1">Uncharacterized protein</fullName>
    </submittedName>
</protein>
<organism evidence="1 2">
    <name type="scientific">Candidatus Amesbacteria bacterium GW2011_GWC2_45_19</name>
    <dbReference type="NCBI Taxonomy" id="1618366"/>
    <lineage>
        <taxon>Bacteria</taxon>
        <taxon>Candidatus Amesiibacteriota</taxon>
    </lineage>
</organism>
<proteinExistence type="predicted"/>
<accession>A0A0G1M439</accession>
<evidence type="ECO:0000313" key="2">
    <source>
        <dbReference type="Proteomes" id="UP000034264"/>
    </source>
</evidence>
<name>A0A0G1M439_9BACT</name>
<dbReference type="AlphaFoldDB" id="A0A0G1M439"/>
<evidence type="ECO:0000313" key="1">
    <source>
        <dbReference type="EMBL" id="KKU03011.1"/>
    </source>
</evidence>
<dbReference type="EMBL" id="LCKS01000004">
    <property type="protein sequence ID" value="KKU03011.1"/>
    <property type="molecule type" value="Genomic_DNA"/>
</dbReference>
<reference evidence="1 2" key="1">
    <citation type="journal article" date="2015" name="Nature">
        <title>rRNA introns, odd ribosomes, and small enigmatic genomes across a large radiation of phyla.</title>
        <authorList>
            <person name="Brown C.T."/>
            <person name="Hug L.A."/>
            <person name="Thomas B.C."/>
            <person name="Sharon I."/>
            <person name="Castelle C.J."/>
            <person name="Singh A."/>
            <person name="Wilkins M.J."/>
            <person name="Williams K.H."/>
            <person name="Banfield J.F."/>
        </authorList>
    </citation>
    <scope>NUCLEOTIDE SEQUENCE [LARGE SCALE GENOMIC DNA]</scope>
</reference>
<gene>
    <name evidence="1" type="ORF">UX05_C0004G0020</name>
</gene>
<dbReference type="Proteomes" id="UP000034264">
    <property type="component" value="Unassembled WGS sequence"/>
</dbReference>
<comment type="caution">
    <text evidence="1">The sequence shown here is derived from an EMBL/GenBank/DDBJ whole genome shotgun (WGS) entry which is preliminary data.</text>
</comment>